<protein>
    <recommendedName>
        <fullName evidence="4">Nucleoside triphosphate pyrophosphatase</fullName>
        <ecNumber evidence="4">3.6.1.9</ecNumber>
    </recommendedName>
    <alternativeName>
        <fullName evidence="4">Nucleotide pyrophosphatase</fullName>
        <shortName evidence="4">Nucleotide PPase</shortName>
    </alternativeName>
</protein>
<dbReference type="RefSeq" id="WP_256617626.1">
    <property type="nucleotide sequence ID" value="NZ_JANIBC010000001.1"/>
</dbReference>
<comment type="catalytic activity">
    <reaction evidence="4">
        <text>a 2'-deoxyribonucleoside 5'-triphosphate + H2O = a 2'-deoxyribonucleoside 5'-phosphate + diphosphate + H(+)</text>
        <dbReference type="Rhea" id="RHEA:44644"/>
        <dbReference type="ChEBI" id="CHEBI:15377"/>
        <dbReference type="ChEBI" id="CHEBI:15378"/>
        <dbReference type="ChEBI" id="CHEBI:33019"/>
        <dbReference type="ChEBI" id="CHEBI:61560"/>
        <dbReference type="ChEBI" id="CHEBI:65317"/>
        <dbReference type="EC" id="3.6.1.9"/>
    </reaction>
</comment>
<comment type="caution">
    <text evidence="4">Lacks conserved residue(s) required for the propagation of feature annotation.</text>
</comment>
<feature type="active site" description="Proton acceptor" evidence="4">
    <location>
        <position position="74"/>
    </location>
</feature>
<comment type="catalytic activity">
    <reaction evidence="4">
        <text>a ribonucleoside 5'-triphosphate + H2O = a ribonucleoside 5'-phosphate + diphosphate + H(+)</text>
        <dbReference type="Rhea" id="RHEA:23996"/>
        <dbReference type="ChEBI" id="CHEBI:15377"/>
        <dbReference type="ChEBI" id="CHEBI:15378"/>
        <dbReference type="ChEBI" id="CHEBI:33019"/>
        <dbReference type="ChEBI" id="CHEBI:58043"/>
        <dbReference type="ChEBI" id="CHEBI:61557"/>
        <dbReference type="EC" id="3.6.1.9"/>
    </reaction>
</comment>
<dbReference type="PANTHER" id="PTHR43213:SF5">
    <property type="entry name" value="BIFUNCTIONAL DTTP_UTP PYROPHOSPHATASE_METHYLTRANSFERASE PROTEIN-RELATED"/>
    <property type="match status" value="1"/>
</dbReference>
<dbReference type="PIRSF" id="PIRSF006305">
    <property type="entry name" value="Maf"/>
    <property type="match status" value="1"/>
</dbReference>
<dbReference type="HAMAP" id="MF_00528">
    <property type="entry name" value="Maf"/>
    <property type="match status" value="1"/>
</dbReference>
<keyword evidence="4" id="KW-0963">Cytoplasm</keyword>
<evidence type="ECO:0000313" key="5">
    <source>
        <dbReference type="EMBL" id="MCQ8183823.1"/>
    </source>
</evidence>
<comment type="cofactor">
    <cofactor evidence="1 4">
        <name>a divalent metal cation</name>
        <dbReference type="ChEBI" id="CHEBI:60240"/>
    </cofactor>
</comment>
<dbReference type="GO" id="GO:0005737">
    <property type="term" value="C:cytoplasm"/>
    <property type="evidence" value="ECO:0007669"/>
    <property type="project" value="UniProtKB-SubCell"/>
</dbReference>
<evidence type="ECO:0000256" key="2">
    <source>
        <dbReference type="ARBA" id="ARBA00022801"/>
    </source>
</evidence>
<dbReference type="GO" id="GO:0047429">
    <property type="term" value="F:nucleoside triphosphate diphosphatase activity"/>
    <property type="evidence" value="ECO:0007669"/>
    <property type="project" value="UniProtKB-EC"/>
</dbReference>
<evidence type="ECO:0000313" key="6">
    <source>
        <dbReference type="Proteomes" id="UP001142610"/>
    </source>
</evidence>
<dbReference type="Proteomes" id="UP001142610">
    <property type="component" value="Unassembled WGS sequence"/>
</dbReference>
<dbReference type="CDD" id="cd00555">
    <property type="entry name" value="Maf"/>
    <property type="match status" value="1"/>
</dbReference>
<comment type="similarity">
    <text evidence="4">Belongs to the Maf family.</text>
</comment>
<gene>
    <name evidence="5" type="ORF">NOG11_00320</name>
</gene>
<reference evidence="5" key="1">
    <citation type="submission" date="2022-07" db="EMBL/GenBank/DDBJ databases">
        <title>Parvularcula maris sp. nov., an algicidal bacterium isolated from seawater.</title>
        <authorList>
            <person name="Li F."/>
        </authorList>
    </citation>
    <scope>NUCLEOTIDE SEQUENCE</scope>
    <source>
        <strain evidence="5">BGMRC 0090</strain>
    </source>
</reference>
<dbReference type="Pfam" id="PF02545">
    <property type="entry name" value="Maf"/>
    <property type="match status" value="1"/>
</dbReference>
<organism evidence="5 6">
    <name type="scientific">Parvularcula maris</name>
    <dbReference type="NCBI Taxonomy" id="2965077"/>
    <lineage>
        <taxon>Bacteria</taxon>
        <taxon>Pseudomonadati</taxon>
        <taxon>Pseudomonadota</taxon>
        <taxon>Alphaproteobacteria</taxon>
        <taxon>Parvularculales</taxon>
        <taxon>Parvularculaceae</taxon>
        <taxon>Parvularcula</taxon>
    </lineage>
</organism>
<keyword evidence="2 4" id="KW-0378">Hydrolase</keyword>
<evidence type="ECO:0000256" key="3">
    <source>
        <dbReference type="ARBA" id="ARBA00023080"/>
    </source>
</evidence>
<name>A0A9X2L6F2_9PROT</name>
<accession>A0A9X2L6F2</accession>
<sequence length="197" mass="21288">MTKLILASGSASRRSILKGAGVAFEVVRPDTDEAALKAANPGLDPAELALMLAEAKCLDVAKQASGDAVVVGSDQVLEFEGRAYDKPESREELRDRLMAMAGKPHFLRGGMVAARGGEVIERSSSSAELTMRHFTQQELDLYLSEAPDWIYGTVGGYGLESSGVRLFDRIEGDYFSILGLDLLSLLPVLRREGVLAW</sequence>
<dbReference type="EMBL" id="JANIBC010000001">
    <property type="protein sequence ID" value="MCQ8183823.1"/>
    <property type="molecule type" value="Genomic_DNA"/>
</dbReference>
<dbReference type="AlphaFoldDB" id="A0A9X2L6F2"/>
<keyword evidence="3 4" id="KW-0546">Nucleotide metabolism</keyword>
<dbReference type="InterPro" id="IPR003697">
    <property type="entry name" value="Maf-like"/>
</dbReference>
<dbReference type="EC" id="3.6.1.9" evidence="4"/>
<dbReference type="InterPro" id="IPR029001">
    <property type="entry name" value="ITPase-like_fam"/>
</dbReference>
<proteinExistence type="inferred from homology"/>
<keyword evidence="6" id="KW-1185">Reference proteome</keyword>
<evidence type="ECO:0000256" key="1">
    <source>
        <dbReference type="ARBA" id="ARBA00001968"/>
    </source>
</evidence>
<evidence type="ECO:0000256" key="4">
    <source>
        <dbReference type="HAMAP-Rule" id="MF_00528"/>
    </source>
</evidence>
<comment type="subcellular location">
    <subcellularLocation>
        <location evidence="4">Cytoplasm</location>
    </subcellularLocation>
</comment>
<comment type="caution">
    <text evidence="5">The sequence shown here is derived from an EMBL/GenBank/DDBJ whole genome shotgun (WGS) entry which is preliminary data.</text>
</comment>
<dbReference type="GO" id="GO:0009117">
    <property type="term" value="P:nucleotide metabolic process"/>
    <property type="evidence" value="ECO:0007669"/>
    <property type="project" value="UniProtKB-KW"/>
</dbReference>
<comment type="function">
    <text evidence="4">Nucleoside triphosphate pyrophosphatase. May have a dual role in cell division arrest and in preventing the incorporation of modified nucleotides into cellular nucleic acids.</text>
</comment>
<dbReference type="Gene3D" id="3.90.950.10">
    <property type="match status" value="1"/>
</dbReference>
<dbReference type="SUPFAM" id="SSF52972">
    <property type="entry name" value="ITPase-like"/>
    <property type="match status" value="1"/>
</dbReference>
<dbReference type="PANTHER" id="PTHR43213">
    <property type="entry name" value="BIFUNCTIONAL DTTP/UTP PYROPHOSPHATASE/METHYLTRANSFERASE PROTEIN-RELATED"/>
    <property type="match status" value="1"/>
</dbReference>